<dbReference type="GO" id="GO:0016787">
    <property type="term" value="F:hydrolase activity"/>
    <property type="evidence" value="ECO:0007669"/>
    <property type="project" value="UniProtKB-KW"/>
</dbReference>
<dbReference type="Pfam" id="PF12697">
    <property type="entry name" value="Abhydrolase_6"/>
    <property type="match status" value="1"/>
</dbReference>
<evidence type="ECO:0000313" key="3">
    <source>
        <dbReference type="Proteomes" id="UP001589793"/>
    </source>
</evidence>
<dbReference type="RefSeq" id="WP_376979541.1">
    <property type="nucleotide sequence ID" value="NZ_JBHLSV010000006.1"/>
</dbReference>
<name>A0ABV6RAB8_9MICO</name>
<organism evidence="2 3">
    <name type="scientific">Brachybacterium hainanense</name>
    <dbReference type="NCBI Taxonomy" id="1541174"/>
    <lineage>
        <taxon>Bacteria</taxon>
        <taxon>Bacillati</taxon>
        <taxon>Actinomycetota</taxon>
        <taxon>Actinomycetes</taxon>
        <taxon>Micrococcales</taxon>
        <taxon>Dermabacteraceae</taxon>
        <taxon>Brachybacterium</taxon>
    </lineage>
</organism>
<dbReference type="PANTHER" id="PTHR43798">
    <property type="entry name" value="MONOACYLGLYCEROL LIPASE"/>
    <property type="match status" value="1"/>
</dbReference>
<sequence length="217" mass="22605">MRDEQAVVFLPGLGDRPETWTGQVGALPPGLTGIALGIRGLHAANGDAAEQEFSLAEAAKDVVDELDRRGIARAHLCGHSLGAMVALQIAHEHPGRVRSLVLASGQVRPPRALMALQSAVMRLLPARLVAPEGTSKGQLLAVLREVARTDLTGHLAAIAVPTLVLCGARDRPNLPAARAIAAGIPGARLRILDGAGHGILADRPEAFAHELHAFLPG</sequence>
<dbReference type="SUPFAM" id="SSF53474">
    <property type="entry name" value="alpha/beta-Hydrolases"/>
    <property type="match status" value="1"/>
</dbReference>
<dbReference type="Proteomes" id="UP001589793">
    <property type="component" value="Unassembled WGS sequence"/>
</dbReference>
<dbReference type="InterPro" id="IPR000073">
    <property type="entry name" value="AB_hydrolase_1"/>
</dbReference>
<keyword evidence="2" id="KW-0378">Hydrolase</keyword>
<dbReference type="PANTHER" id="PTHR43798:SF33">
    <property type="entry name" value="HYDROLASE, PUTATIVE (AFU_ORTHOLOGUE AFUA_2G14860)-RELATED"/>
    <property type="match status" value="1"/>
</dbReference>
<dbReference type="InterPro" id="IPR029058">
    <property type="entry name" value="AB_hydrolase_fold"/>
</dbReference>
<keyword evidence="3" id="KW-1185">Reference proteome</keyword>
<accession>A0ABV6RAB8</accession>
<dbReference type="InterPro" id="IPR050266">
    <property type="entry name" value="AB_hydrolase_sf"/>
</dbReference>
<dbReference type="EMBL" id="JBHLSV010000006">
    <property type="protein sequence ID" value="MFC0673741.1"/>
    <property type="molecule type" value="Genomic_DNA"/>
</dbReference>
<comment type="caution">
    <text evidence="2">The sequence shown here is derived from an EMBL/GenBank/DDBJ whole genome shotgun (WGS) entry which is preliminary data.</text>
</comment>
<feature type="domain" description="AB hydrolase-1" evidence="1">
    <location>
        <begin position="7"/>
        <end position="209"/>
    </location>
</feature>
<evidence type="ECO:0000313" key="2">
    <source>
        <dbReference type="EMBL" id="MFC0673741.1"/>
    </source>
</evidence>
<evidence type="ECO:0000259" key="1">
    <source>
        <dbReference type="Pfam" id="PF12697"/>
    </source>
</evidence>
<gene>
    <name evidence="2" type="ORF">ACFFF6_07215</name>
</gene>
<dbReference type="Gene3D" id="3.40.50.1820">
    <property type="entry name" value="alpha/beta hydrolase"/>
    <property type="match status" value="1"/>
</dbReference>
<protein>
    <submittedName>
        <fullName evidence="2">Alpha/beta fold hydrolase</fullName>
    </submittedName>
</protein>
<reference evidence="2 3" key="1">
    <citation type="submission" date="2024-09" db="EMBL/GenBank/DDBJ databases">
        <authorList>
            <person name="Sun Q."/>
            <person name="Mori K."/>
        </authorList>
    </citation>
    <scope>NUCLEOTIDE SEQUENCE [LARGE SCALE GENOMIC DNA]</scope>
    <source>
        <strain evidence="2 3">CICC 10874</strain>
    </source>
</reference>
<proteinExistence type="predicted"/>